<feature type="compositionally biased region" description="Polar residues" evidence="1">
    <location>
        <begin position="147"/>
        <end position="164"/>
    </location>
</feature>
<dbReference type="SMART" id="SM00312">
    <property type="entry name" value="PX"/>
    <property type="match status" value="1"/>
</dbReference>
<dbReference type="VEuPathDB" id="FungiDB:BCV72DRAFT_225118"/>
<evidence type="ECO:0000313" key="3">
    <source>
        <dbReference type="EMBL" id="ORE23510.1"/>
    </source>
</evidence>
<dbReference type="EMBL" id="KV921258">
    <property type="protein sequence ID" value="ORE23510.1"/>
    <property type="molecule type" value="Genomic_DNA"/>
</dbReference>
<reference evidence="3 4" key="1">
    <citation type="journal article" date="2016" name="Proc. Natl. Acad. Sci. U.S.A.">
        <title>Lipid metabolic changes in an early divergent fungus govern the establishment of a mutualistic symbiosis with endobacteria.</title>
        <authorList>
            <person name="Lastovetsky O.A."/>
            <person name="Gaspar M.L."/>
            <person name="Mondo S.J."/>
            <person name="LaButti K.M."/>
            <person name="Sandor L."/>
            <person name="Grigoriev I.V."/>
            <person name="Henry S.A."/>
            <person name="Pawlowska T.E."/>
        </authorList>
    </citation>
    <scope>NUCLEOTIDE SEQUENCE [LARGE SCALE GENOMIC DNA]</scope>
    <source>
        <strain evidence="3 4">ATCC 11559</strain>
    </source>
</reference>
<accession>A0A0A1NA00</accession>
<dbReference type="SUPFAM" id="SSF64268">
    <property type="entry name" value="PX domain"/>
    <property type="match status" value="1"/>
</dbReference>
<evidence type="ECO:0000259" key="2">
    <source>
        <dbReference type="PROSITE" id="PS50195"/>
    </source>
</evidence>
<dbReference type="CDD" id="cd06093">
    <property type="entry name" value="PX_domain"/>
    <property type="match status" value="1"/>
</dbReference>
<dbReference type="InterPro" id="IPR036871">
    <property type="entry name" value="PX_dom_sf"/>
</dbReference>
<dbReference type="Gene3D" id="3.30.1520.10">
    <property type="entry name" value="Phox-like domain"/>
    <property type="match status" value="1"/>
</dbReference>
<gene>
    <name evidence="3" type="ORF">BCV71DRAFT_223975</name>
</gene>
<evidence type="ECO:0000313" key="4">
    <source>
        <dbReference type="Proteomes" id="UP000242381"/>
    </source>
</evidence>
<dbReference type="InterPro" id="IPR001683">
    <property type="entry name" value="PX_dom"/>
</dbReference>
<dbReference type="GO" id="GO:0035091">
    <property type="term" value="F:phosphatidylinositol binding"/>
    <property type="evidence" value="ECO:0007669"/>
    <property type="project" value="InterPro"/>
</dbReference>
<evidence type="ECO:0000256" key="1">
    <source>
        <dbReference type="SAM" id="MobiDB-lite"/>
    </source>
</evidence>
<protein>
    <recommendedName>
        <fullName evidence="2">PX domain-containing protein</fullName>
    </recommendedName>
</protein>
<feature type="domain" description="PX" evidence="2">
    <location>
        <begin position="7"/>
        <end position="125"/>
    </location>
</feature>
<dbReference type="Gene3D" id="3.10.20.90">
    <property type="entry name" value="Phosphatidylinositol 3-kinase Catalytic Subunit, Chain A, domain 1"/>
    <property type="match status" value="1"/>
</dbReference>
<dbReference type="OMA" id="HERFNTT"/>
<feature type="region of interest" description="Disordered" evidence="1">
    <location>
        <begin position="147"/>
        <end position="168"/>
    </location>
</feature>
<proteinExistence type="predicted"/>
<organism evidence="3 4">
    <name type="scientific">Rhizopus microsporus</name>
    <dbReference type="NCBI Taxonomy" id="58291"/>
    <lineage>
        <taxon>Eukaryota</taxon>
        <taxon>Fungi</taxon>
        <taxon>Fungi incertae sedis</taxon>
        <taxon>Mucoromycota</taxon>
        <taxon>Mucoromycotina</taxon>
        <taxon>Mucoromycetes</taxon>
        <taxon>Mucorales</taxon>
        <taxon>Mucorineae</taxon>
        <taxon>Rhizopodaceae</taxon>
        <taxon>Rhizopus</taxon>
    </lineage>
</organism>
<dbReference type="PROSITE" id="PS50195">
    <property type="entry name" value="PX"/>
    <property type="match status" value="1"/>
</dbReference>
<sequence length="287" mass="33070">MPTAISSYSLIIKNATVISFEKFDQKTLYIVHVESQQGHKYTIAKRYEDFIQFSQKLQDQFSNVRGLPPKIKHKLHLLVKNKYIHAQRAEELNHFLEALFSKTTLPIVTHSAIVREFFYFQQPQEESHNENTFSSRWKRLRSTSFLSRSNHSSPRPEPSCSTLLPQVKRPGMRKSQSTACLLIKDTIKIKVIYDMDNIIVIQVPRSIALNELRSRILQKFSDSVGSRAVQDDILLLFYDTTISSASSFSSTSMDLLAATVIAKEKDLISLMKTKWSHLEKITLRCIM</sequence>
<dbReference type="AlphaFoldDB" id="A0A0A1NA00"/>
<name>A0A0A1NA00_RHIZD</name>
<dbReference type="Proteomes" id="UP000242381">
    <property type="component" value="Unassembled WGS sequence"/>
</dbReference>
<dbReference type="Pfam" id="PF00787">
    <property type="entry name" value="PX"/>
    <property type="match status" value="1"/>
</dbReference>